<evidence type="ECO:0000313" key="5">
    <source>
        <dbReference type="Proteomes" id="UP000290189"/>
    </source>
</evidence>
<evidence type="ECO:0000313" key="2">
    <source>
        <dbReference type="EMBL" id="CEO97873.1"/>
    </source>
</evidence>
<sequence length="321" mass="35320">MLDAVLALESSSGALRDAVGRCQWATAGDDAAHRRRRCRAATPDEMAIIEDGAPSSRAPAPDLPDPDAMTMGDVLDELDEDRDDEVERIASQWRSVQTYLMESRRGDEPDAAFIERTVQQRMNAFVEEQEREIDRLQAEWHAANDALAAARSESSALSEQRRLMGQQQQPGMEDVDEGDEDDDDDGEIVRLGAKLDALKEERRVLLLCELEERDQQEPVRLQDDVEQSRRNDDADVVRRALTAAVARKADQGIAHAVGLGVLMAHGGSLPLEEFKSQLGSRLGSSSVIQTLYGMLGQNLIGIDRSAGVVTSRLSGLGYDDH</sequence>
<keyword evidence="3" id="KW-0496">Mitochondrion</keyword>
<proteinExistence type="predicted"/>
<protein>
    <submittedName>
        <fullName evidence="2">Uncharacterized protein</fullName>
    </submittedName>
</protein>
<dbReference type="Proteomes" id="UP000290189">
    <property type="component" value="Unassembled WGS sequence"/>
</dbReference>
<keyword evidence="4" id="KW-1185">Reference proteome</keyword>
<reference evidence="3 5" key="2">
    <citation type="submission" date="2018-03" db="EMBL/GenBank/DDBJ databases">
        <authorList>
            <person name="Fogelqvist J."/>
        </authorList>
    </citation>
    <scope>NUCLEOTIDE SEQUENCE [LARGE SCALE GENOMIC DNA]</scope>
</reference>
<dbReference type="Proteomes" id="UP000039324">
    <property type="component" value="Unassembled WGS sequence"/>
</dbReference>
<name>A0A0G4IR58_PLABS</name>
<evidence type="ECO:0000313" key="3">
    <source>
        <dbReference type="EMBL" id="SPQ98091.1"/>
    </source>
</evidence>
<reference evidence="2 4" key="1">
    <citation type="submission" date="2015-02" db="EMBL/GenBank/DDBJ databases">
        <authorList>
            <person name="Chooi Y.-H."/>
        </authorList>
    </citation>
    <scope>NUCLEOTIDE SEQUENCE [LARGE SCALE GENOMIC DNA]</scope>
    <source>
        <strain evidence="2">E3</strain>
    </source>
</reference>
<evidence type="ECO:0000256" key="1">
    <source>
        <dbReference type="SAM" id="MobiDB-lite"/>
    </source>
</evidence>
<accession>A0A0G4IR58</accession>
<organism evidence="2 4">
    <name type="scientific">Plasmodiophora brassicae</name>
    <name type="common">Clubroot disease agent</name>
    <dbReference type="NCBI Taxonomy" id="37360"/>
    <lineage>
        <taxon>Eukaryota</taxon>
        <taxon>Sar</taxon>
        <taxon>Rhizaria</taxon>
        <taxon>Endomyxa</taxon>
        <taxon>Phytomyxea</taxon>
        <taxon>Plasmodiophorida</taxon>
        <taxon>Plasmodiophoridae</taxon>
        <taxon>Plasmodiophora</taxon>
    </lineage>
</organism>
<feature type="region of interest" description="Disordered" evidence="1">
    <location>
        <begin position="45"/>
        <end position="65"/>
    </location>
</feature>
<gene>
    <name evidence="2" type="ORF">PBRA_005987</name>
    <name evidence="3" type="ORF">PLBR_LOCUS5306</name>
</gene>
<dbReference type="AlphaFoldDB" id="A0A0G4IR58"/>
<geneLocation type="mitochondrion" evidence="3"/>
<feature type="region of interest" description="Disordered" evidence="1">
    <location>
        <begin position="151"/>
        <end position="186"/>
    </location>
</feature>
<dbReference type="EMBL" id="OVEO01000009">
    <property type="protein sequence ID" value="SPQ98091.1"/>
    <property type="molecule type" value="Genomic_DNA"/>
</dbReference>
<feature type="compositionally biased region" description="Acidic residues" evidence="1">
    <location>
        <begin position="173"/>
        <end position="186"/>
    </location>
</feature>
<evidence type="ECO:0000313" key="4">
    <source>
        <dbReference type="Proteomes" id="UP000039324"/>
    </source>
</evidence>
<dbReference type="EMBL" id="CDSF01000081">
    <property type="protein sequence ID" value="CEO97873.1"/>
    <property type="molecule type" value="Genomic_DNA"/>
</dbReference>